<evidence type="ECO:0000313" key="2">
    <source>
        <dbReference type="Proteomes" id="UP000600363"/>
    </source>
</evidence>
<dbReference type="GO" id="GO:0005524">
    <property type="term" value="F:ATP binding"/>
    <property type="evidence" value="ECO:0007669"/>
    <property type="project" value="InterPro"/>
</dbReference>
<comment type="caution">
    <text evidence="1">The sequence shown here is derived from an EMBL/GenBank/DDBJ whole genome shotgun (WGS) entry which is preliminary data.</text>
</comment>
<keyword evidence="1" id="KW-0808">Transferase</keyword>
<reference evidence="1" key="1">
    <citation type="journal article" date="2020" name="bioRxiv">
        <title>A rank-normalized archaeal taxonomy based on genome phylogeny resolves widespread incomplete and uneven classifications.</title>
        <authorList>
            <person name="Rinke C."/>
            <person name="Chuvochina M."/>
            <person name="Mussig A.J."/>
            <person name="Chaumeil P.-A."/>
            <person name="Waite D.W."/>
            <person name="Whitman W.B."/>
            <person name="Parks D.H."/>
            <person name="Hugenholtz P."/>
        </authorList>
    </citation>
    <scope>NUCLEOTIDE SEQUENCE</scope>
    <source>
        <strain evidence="1">UBA12518</strain>
    </source>
</reference>
<dbReference type="SUPFAM" id="SSF52540">
    <property type="entry name" value="P-loop containing nucleoside triphosphate hydrolases"/>
    <property type="match status" value="1"/>
</dbReference>
<evidence type="ECO:0000313" key="1">
    <source>
        <dbReference type="EMBL" id="HIH69255.1"/>
    </source>
</evidence>
<dbReference type="RefSeq" id="WP_084174130.1">
    <property type="nucleotide sequence ID" value="NZ_DUIH01000006.1"/>
</dbReference>
<dbReference type="InterPro" id="IPR003724">
    <property type="entry name" value="CblAdoTrfase_CobA"/>
</dbReference>
<dbReference type="Proteomes" id="UP000600363">
    <property type="component" value="Unassembled WGS sequence"/>
</dbReference>
<dbReference type="GO" id="GO:0008817">
    <property type="term" value="F:corrinoid adenosyltransferase activity"/>
    <property type="evidence" value="ECO:0007669"/>
    <property type="project" value="InterPro"/>
</dbReference>
<dbReference type="GO" id="GO:0009236">
    <property type="term" value="P:cobalamin biosynthetic process"/>
    <property type="evidence" value="ECO:0007669"/>
    <property type="project" value="InterPro"/>
</dbReference>
<gene>
    <name evidence="1" type="ORF">HA299_01335</name>
</gene>
<proteinExistence type="predicted"/>
<dbReference type="PANTHER" id="PTHR46638">
    <property type="entry name" value="CORRINOID ADENOSYLTRANSFERASE"/>
    <property type="match status" value="1"/>
</dbReference>
<protein>
    <submittedName>
        <fullName evidence="1">Cob(I)yrinic acid a,c-diamide adenosyltransferase</fullName>
    </submittedName>
</protein>
<dbReference type="PANTHER" id="PTHR46638:SF1">
    <property type="entry name" value="CORRINOID ADENOSYLTRANSFERASE"/>
    <property type="match status" value="1"/>
</dbReference>
<sequence length="168" mass="18789">MEGEGAKLRGARIYVFTGTGVGKTTAAVGRAIRFVGEGKRVVMVQFMKGRNRTGEYLIQQRLYPDFQVYQCGRPGWVDLENPSQQDRDLAHTALERAKELAKIEQPDMLILDEVNLACHIGLIGVDEVLELLDELPEDMAVILTGRYAPVELVRRADVVSEILDIKHP</sequence>
<accession>A0A832RUW2</accession>
<dbReference type="Pfam" id="PF02572">
    <property type="entry name" value="CobA_CobO_BtuR"/>
    <property type="match status" value="1"/>
</dbReference>
<dbReference type="AlphaFoldDB" id="A0A832RUW2"/>
<name>A0A832RUW2_9EURY</name>
<dbReference type="EMBL" id="DUIH01000006">
    <property type="protein sequence ID" value="HIH69255.1"/>
    <property type="molecule type" value="Genomic_DNA"/>
</dbReference>
<dbReference type="Gene3D" id="3.40.50.300">
    <property type="entry name" value="P-loop containing nucleotide triphosphate hydrolases"/>
    <property type="match status" value="1"/>
</dbReference>
<dbReference type="PIRSF" id="PIRSF015617">
    <property type="entry name" value="Adensltrnsf_CobA"/>
    <property type="match status" value="1"/>
</dbReference>
<organism evidence="1 2">
    <name type="scientific">Methermicoccus shengliensis</name>
    <dbReference type="NCBI Taxonomy" id="660064"/>
    <lineage>
        <taxon>Archaea</taxon>
        <taxon>Methanobacteriati</taxon>
        <taxon>Methanobacteriota</taxon>
        <taxon>Stenosarchaea group</taxon>
        <taxon>Methanomicrobia</taxon>
        <taxon>Methanosarcinales</taxon>
        <taxon>Methermicoccaceae</taxon>
        <taxon>Methermicoccus</taxon>
    </lineage>
</organism>
<dbReference type="InterPro" id="IPR027417">
    <property type="entry name" value="P-loop_NTPase"/>
</dbReference>